<organism evidence="1 2">
    <name type="scientific">Colletotrichum truncatum</name>
    <name type="common">Anthracnose fungus</name>
    <name type="synonym">Colletotrichum capsici</name>
    <dbReference type="NCBI Taxonomy" id="5467"/>
    <lineage>
        <taxon>Eukaryota</taxon>
        <taxon>Fungi</taxon>
        <taxon>Dikarya</taxon>
        <taxon>Ascomycota</taxon>
        <taxon>Pezizomycotina</taxon>
        <taxon>Sordariomycetes</taxon>
        <taxon>Hypocreomycetidae</taxon>
        <taxon>Glomerellales</taxon>
        <taxon>Glomerellaceae</taxon>
        <taxon>Colletotrichum</taxon>
        <taxon>Colletotrichum truncatum species complex</taxon>
    </lineage>
</organism>
<reference evidence="1 2" key="1">
    <citation type="journal article" date="2020" name="Phytopathology">
        <title>Genome Sequence Resources of Colletotrichum truncatum, C. plurivorum, C. musicola, and C. sojae: Four Species Pathogenic to Soybean (Glycine max).</title>
        <authorList>
            <person name="Rogerio F."/>
            <person name="Boufleur T.R."/>
            <person name="Ciampi-Guillardi M."/>
            <person name="Sukno S.A."/>
            <person name="Thon M.R."/>
            <person name="Massola Junior N.S."/>
            <person name="Baroncelli R."/>
        </authorList>
    </citation>
    <scope>NUCLEOTIDE SEQUENCE [LARGE SCALE GENOMIC DNA]</scope>
    <source>
        <strain evidence="1 2">CMES1059</strain>
    </source>
</reference>
<gene>
    <name evidence="1" type="ORF">CTRU02_214125</name>
</gene>
<dbReference type="EMBL" id="VUJX02000010">
    <property type="protein sequence ID" value="KAL0931390.1"/>
    <property type="molecule type" value="Genomic_DNA"/>
</dbReference>
<accession>A0ACC3YHK3</accession>
<comment type="caution">
    <text evidence="1">The sequence shown here is derived from an EMBL/GenBank/DDBJ whole genome shotgun (WGS) entry which is preliminary data.</text>
</comment>
<protein>
    <submittedName>
        <fullName evidence="1">Uncharacterized protein</fullName>
    </submittedName>
</protein>
<evidence type="ECO:0000313" key="2">
    <source>
        <dbReference type="Proteomes" id="UP000805649"/>
    </source>
</evidence>
<keyword evidence="2" id="KW-1185">Reference proteome</keyword>
<evidence type="ECO:0000313" key="1">
    <source>
        <dbReference type="EMBL" id="KAL0931390.1"/>
    </source>
</evidence>
<proteinExistence type="predicted"/>
<dbReference type="Proteomes" id="UP000805649">
    <property type="component" value="Unassembled WGS sequence"/>
</dbReference>
<name>A0ACC3YHK3_COLTU</name>
<sequence>MATISRVPAPAKTTEAIEAWILSSPTDASLVFKGILLGVLTGLLLASLACCWIPCLHYFYTHGNNGGIHDFHMPRVDLHMPIQLRGGFRPFVRRRIRLFFMGREESTIGGRSDDGEAAPDISSVAGQEQNANQERQVGPQHHNQQQEQTRTQEWRGAYLTSRTMAASTRGAEIQPTQQQSDSFEPHGELDEQRPSQTYNPNNPSRQQIIPDSNEDERRQQAHLPDVHRLNMAV</sequence>